<feature type="transmembrane region" description="Helical" evidence="7">
    <location>
        <begin position="335"/>
        <end position="354"/>
    </location>
</feature>
<comment type="caution">
    <text evidence="9">The sequence shown here is derived from an EMBL/GenBank/DDBJ whole genome shotgun (WGS) entry which is preliminary data.</text>
</comment>
<evidence type="ECO:0000256" key="3">
    <source>
        <dbReference type="ARBA" id="ARBA00022475"/>
    </source>
</evidence>
<dbReference type="GO" id="GO:0005886">
    <property type="term" value="C:plasma membrane"/>
    <property type="evidence" value="ECO:0007669"/>
    <property type="project" value="UniProtKB-SubCell"/>
</dbReference>
<feature type="transmembrane region" description="Helical" evidence="7">
    <location>
        <begin position="268"/>
        <end position="290"/>
    </location>
</feature>
<keyword evidence="10" id="KW-1185">Reference proteome</keyword>
<proteinExistence type="inferred from homology"/>
<evidence type="ECO:0000259" key="8">
    <source>
        <dbReference type="Pfam" id="PF01757"/>
    </source>
</evidence>
<evidence type="ECO:0000256" key="7">
    <source>
        <dbReference type="SAM" id="Phobius"/>
    </source>
</evidence>
<protein>
    <submittedName>
        <fullName evidence="9">Surface polysaccharide O-acyltransferase-like enzyme</fullName>
    </submittedName>
</protein>
<evidence type="ECO:0000256" key="5">
    <source>
        <dbReference type="ARBA" id="ARBA00022989"/>
    </source>
</evidence>
<dbReference type="AlphaFoldDB" id="A0A420B788"/>
<keyword evidence="4 7" id="KW-0812">Transmembrane</keyword>
<evidence type="ECO:0000256" key="4">
    <source>
        <dbReference type="ARBA" id="ARBA00022692"/>
    </source>
</evidence>
<feature type="transmembrane region" description="Helical" evidence="7">
    <location>
        <begin position="36"/>
        <end position="56"/>
    </location>
</feature>
<dbReference type="GO" id="GO:0016413">
    <property type="term" value="F:O-acetyltransferase activity"/>
    <property type="evidence" value="ECO:0007669"/>
    <property type="project" value="TreeGrafter"/>
</dbReference>
<feature type="transmembrane region" description="Helical" evidence="7">
    <location>
        <begin position="197"/>
        <end position="218"/>
    </location>
</feature>
<sequence length="399" mass="45765">MALAYQTNATFFISFAPNLLLMTSKNIKTYLPWIDFLRILACFMVLISHSCDAFVGTFDNSSTFHQGVFWGSIVRACVPLFAMMSGILLFPVQTDVATFYKKRIGRILIPLLFWSIVLPLTFFIYLNFIKSSSSALIDMNNFTTQATLTKIYTAVFNFNYDTTPLWYMYMLIGLYLIIPIIGSWLNQASKKDIQYFLGFWGITLLAPYIKMIAPTLGYTGNYGQMGLWGVCNWNEFGTFYYFSGFLGYIILAYYLVKYPFQWSLTKTISIAIPLFVIGFIITFSGFLLTQKHYPGNYANLEIVWYFCNINVAMMTVAIFLIVQKLNIRESKWIKNTAGATFGIYLCHFVIVQAMTDTFLNIDYLPASLKILSIALLSFGLSYLVTKLFDTNSITRRFIR</sequence>
<evidence type="ECO:0000256" key="1">
    <source>
        <dbReference type="ARBA" id="ARBA00004651"/>
    </source>
</evidence>
<dbReference type="InterPro" id="IPR002656">
    <property type="entry name" value="Acyl_transf_3_dom"/>
</dbReference>
<dbReference type="EMBL" id="RAPY01000002">
    <property type="protein sequence ID" value="RKE52543.1"/>
    <property type="molecule type" value="Genomic_DNA"/>
</dbReference>
<keyword evidence="6 7" id="KW-0472">Membrane</keyword>
<comment type="subcellular location">
    <subcellularLocation>
        <location evidence="1">Cell membrane</location>
        <topology evidence="1">Multi-pass membrane protein</topology>
    </subcellularLocation>
</comment>
<feature type="transmembrane region" description="Helical" evidence="7">
    <location>
        <begin position="68"/>
        <end position="92"/>
    </location>
</feature>
<dbReference type="PANTHER" id="PTHR40074:SF2">
    <property type="entry name" value="O-ACETYLTRANSFERASE WECH"/>
    <property type="match status" value="1"/>
</dbReference>
<gene>
    <name evidence="9" type="ORF">DFQ12_2784</name>
</gene>
<reference evidence="9 10" key="1">
    <citation type="submission" date="2018-09" db="EMBL/GenBank/DDBJ databases">
        <title>Genomic Encyclopedia of Type Strains, Phase III (KMG-III): the genomes of soil and plant-associated and newly described type strains.</title>
        <authorList>
            <person name="Whitman W."/>
        </authorList>
    </citation>
    <scope>NUCLEOTIDE SEQUENCE [LARGE SCALE GENOMIC DNA]</scope>
    <source>
        <strain evidence="9 10">CECT 7938</strain>
    </source>
</reference>
<keyword evidence="9" id="KW-0808">Transferase</keyword>
<keyword evidence="3" id="KW-1003">Cell membrane</keyword>
<name>A0A420B788_SPHD1</name>
<keyword evidence="9" id="KW-0012">Acyltransferase</keyword>
<keyword evidence="5 7" id="KW-1133">Transmembrane helix</keyword>
<dbReference type="Proteomes" id="UP000286246">
    <property type="component" value="Unassembled WGS sequence"/>
</dbReference>
<feature type="transmembrane region" description="Helical" evidence="7">
    <location>
        <begin position="166"/>
        <end position="185"/>
    </location>
</feature>
<organism evidence="9 10">
    <name type="scientific">Sphingobacterium detergens</name>
    <dbReference type="NCBI Taxonomy" id="1145106"/>
    <lineage>
        <taxon>Bacteria</taxon>
        <taxon>Pseudomonadati</taxon>
        <taxon>Bacteroidota</taxon>
        <taxon>Sphingobacteriia</taxon>
        <taxon>Sphingobacteriales</taxon>
        <taxon>Sphingobacteriaceae</taxon>
        <taxon>Sphingobacterium</taxon>
    </lineage>
</organism>
<comment type="similarity">
    <text evidence="2">Belongs to the acyltransferase 3 family.</text>
</comment>
<evidence type="ECO:0000256" key="2">
    <source>
        <dbReference type="ARBA" id="ARBA00007400"/>
    </source>
</evidence>
<accession>A0A420B788</accession>
<dbReference type="Pfam" id="PF01757">
    <property type="entry name" value="Acyl_transf_3"/>
    <property type="match status" value="1"/>
</dbReference>
<dbReference type="GO" id="GO:0009246">
    <property type="term" value="P:enterobacterial common antigen biosynthetic process"/>
    <property type="evidence" value="ECO:0007669"/>
    <property type="project" value="TreeGrafter"/>
</dbReference>
<evidence type="ECO:0000313" key="9">
    <source>
        <dbReference type="EMBL" id="RKE52543.1"/>
    </source>
</evidence>
<feature type="transmembrane region" description="Helical" evidence="7">
    <location>
        <begin position="104"/>
        <end position="126"/>
    </location>
</feature>
<dbReference type="PANTHER" id="PTHR40074">
    <property type="entry name" value="O-ACETYLTRANSFERASE WECH"/>
    <property type="match status" value="1"/>
</dbReference>
<feature type="transmembrane region" description="Helical" evidence="7">
    <location>
        <begin position="366"/>
        <end position="385"/>
    </location>
</feature>
<feature type="domain" description="Acyltransferase 3" evidence="8">
    <location>
        <begin position="32"/>
        <end position="385"/>
    </location>
</feature>
<feature type="transmembrane region" description="Helical" evidence="7">
    <location>
        <begin position="238"/>
        <end position="256"/>
    </location>
</feature>
<feature type="transmembrane region" description="Helical" evidence="7">
    <location>
        <begin position="302"/>
        <end position="323"/>
    </location>
</feature>
<evidence type="ECO:0000313" key="10">
    <source>
        <dbReference type="Proteomes" id="UP000286246"/>
    </source>
</evidence>
<evidence type="ECO:0000256" key="6">
    <source>
        <dbReference type="ARBA" id="ARBA00023136"/>
    </source>
</evidence>